<dbReference type="InterPro" id="IPR003141">
    <property type="entry name" value="Pol/His_phosphatase_N"/>
</dbReference>
<dbReference type="PANTHER" id="PTHR42924:SF3">
    <property type="entry name" value="POLYMERASE_HISTIDINOL PHOSPHATASE N-TERMINAL DOMAIN-CONTAINING PROTEIN"/>
    <property type="match status" value="1"/>
</dbReference>
<dbReference type="PANTHER" id="PTHR42924">
    <property type="entry name" value="EXONUCLEASE"/>
    <property type="match status" value="1"/>
</dbReference>
<dbReference type="InterPro" id="IPR052018">
    <property type="entry name" value="PHP_domain"/>
</dbReference>
<dbReference type="Proteomes" id="UP000004067">
    <property type="component" value="Unassembled WGS sequence"/>
</dbReference>
<organism evidence="2 3">
    <name type="scientific">Centipeda periodontii DSM 2778</name>
    <dbReference type="NCBI Taxonomy" id="888060"/>
    <lineage>
        <taxon>Bacteria</taxon>
        <taxon>Bacillati</taxon>
        <taxon>Bacillota</taxon>
        <taxon>Negativicutes</taxon>
        <taxon>Selenomonadales</taxon>
        <taxon>Selenomonadaceae</taxon>
        <taxon>Centipeda</taxon>
    </lineage>
</organism>
<dbReference type="SMART" id="SM00481">
    <property type="entry name" value="POLIIIAc"/>
    <property type="match status" value="1"/>
</dbReference>
<dbReference type="Gene3D" id="1.10.150.650">
    <property type="match status" value="1"/>
</dbReference>
<dbReference type="STRING" id="888060.HMPREF9081_2287"/>
<dbReference type="InterPro" id="IPR016195">
    <property type="entry name" value="Pol/histidinol_Pase-like"/>
</dbReference>
<evidence type="ECO:0000313" key="3">
    <source>
        <dbReference type="Proteomes" id="UP000004067"/>
    </source>
</evidence>
<dbReference type="eggNOG" id="COG0613">
    <property type="taxonomic scope" value="Bacteria"/>
</dbReference>
<dbReference type="AlphaFoldDB" id="F5RPU0"/>
<feature type="domain" description="Polymerase/histidinol phosphatase N-terminal" evidence="1">
    <location>
        <begin position="9"/>
        <end position="76"/>
    </location>
</feature>
<proteinExistence type="predicted"/>
<dbReference type="CDD" id="cd07438">
    <property type="entry name" value="PHP_HisPPase_AMP"/>
    <property type="match status" value="1"/>
</dbReference>
<dbReference type="EMBL" id="AFHQ01000056">
    <property type="protein sequence ID" value="EGK57450.1"/>
    <property type="molecule type" value="Genomic_DNA"/>
</dbReference>
<evidence type="ECO:0000259" key="1">
    <source>
        <dbReference type="SMART" id="SM00481"/>
    </source>
</evidence>
<accession>F5RPU0</accession>
<dbReference type="SUPFAM" id="SSF89550">
    <property type="entry name" value="PHP domain-like"/>
    <property type="match status" value="1"/>
</dbReference>
<dbReference type="Pfam" id="PF02811">
    <property type="entry name" value="PHP"/>
    <property type="match status" value="1"/>
</dbReference>
<evidence type="ECO:0000313" key="2">
    <source>
        <dbReference type="EMBL" id="EGK57450.1"/>
    </source>
</evidence>
<name>F5RPU0_9FIRM</name>
<dbReference type="InterPro" id="IPR004013">
    <property type="entry name" value="PHP_dom"/>
</dbReference>
<gene>
    <name evidence="2" type="ORF">HMPREF9081_2287</name>
</gene>
<dbReference type="GO" id="GO:0004534">
    <property type="term" value="F:5'-3' RNA exonuclease activity"/>
    <property type="evidence" value="ECO:0007669"/>
    <property type="project" value="TreeGrafter"/>
</dbReference>
<dbReference type="Gene3D" id="3.20.20.140">
    <property type="entry name" value="Metal-dependent hydrolases"/>
    <property type="match status" value="1"/>
</dbReference>
<comment type="caution">
    <text evidence="2">The sequence shown here is derived from an EMBL/GenBank/DDBJ whole genome shotgun (WGS) entry which is preliminary data.</text>
</comment>
<protein>
    <submittedName>
        <fullName evidence="2">PHP domain protein</fullName>
    </submittedName>
</protein>
<reference evidence="2 3" key="1">
    <citation type="submission" date="2011-04" db="EMBL/GenBank/DDBJ databases">
        <authorList>
            <person name="Muzny D."/>
            <person name="Qin X."/>
            <person name="Deng J."/>
            <person name="Jiang H."/>
            <person name="Liu Y."/>
            <person name="Qu J."/>
            <person name="Song X.-Z."/>
            <person name="Zhang L."/>
            <person name="Thornton R."/>
            <person name="Coyle M."/>
            <person name="Francisco L."/>
            <person name="Jackson L."/>
            <person name="Javaid M."/>
            <person name="Korchina V."/>
            <person name="Kovar C."/>
            <person name="Mata R."/>
            <person name="Mathew T."/>
            <person name="Ngo R."/>
            <person name="Nguyen L."/>
            <person name="Nguyen N."/>
            <person name="Okwuonu G."/>
            <person name="Ongeri F."/>
            <person name="Pham C."/>
            <person name="Simmons D."/>
            <person name="Wilczek-Boney K."/>
            <person name="Hale W."/>
            <person name="Jakkamsetti A."/>
            <person name="Pham P."/>
            <person name="Ruth R."/>
            <person name="San Lucas F."/>
            <person name="Warren J."/>
            <person name="Zhang J."/>
            <person name="Zhao Z."/>
            <person name="Zhou C."/>
            <person name="Zhu D."/>
            <person name="Lee S."/>
            <person name="Bess C."/>
            <person name="Blankenburg K."/>
            <person name="Forbes L."/>
            <person name="Fu Q."/>
            <person name="Gubbala S."/>
            <person name="Hirani K."/>
            <person name="Jayaseelan J.C."/>
            <person name="Lara F."/>
            <person name="Munidasa M."/>
            <person name="Palculict T."/>
            <person name="Patil S."/>
            <person name="Pu L.-L."/>
            <person name="Saada N."/>
            <person name="Tang L."/>
            <person name="Weissenberger G."/>
            <person name="Zhu Y."/>
            <person name="Hemphill L."/>
            <person name="Shang Y."/>
            <person name="Youmans B."/>
            <person name="Ayvaz T."/>
            <person name="Ross M."/>
            <person name="Santibanez J."/>
            <person name="Aqrawi P."/>
            <person name="Gross S."/>
            <person name="Joshi V."/>
            <person name="Fowler G."/>
            <person name="Nazareth L."/>
            <person name="Reid J."/>
            <person name="Worley K."/>
            <person name="Petrosino J."/>
            <person name="Highlander S."/>
            <person name="Gibbs R."/>
        </authorList>
    </citation>
    <scope>NUCLEOTIDE SEQUENCE [LARGE SCALE GENOMIC DNA]</scope>
    <source>
        <strain evidence="2 3">DSM 2778</strain>
    </source>
</reference>
<keyword evidence="3" id="KW-1185">Reference proteome</keyword>
<sequence length="282" mass="31623">MIEEKSMPSDLHIHSTFSDGKDTPEEIVEAAKAAGLHYIAITDHDTVEGVTELYESGHYRSGSLRIIPGVGFSTGDAQHEVHILGYNIDIYDAGLQEKLEEISEARWTRFTEIVELLRGLGYEIGETEVLTDEGLCKAVGRSHVARVLVKKGYFDSIRACFDRLLKRGQPAYVPHFYLPPEEITRLIKQAGGVPVLANPKAIGDEAVIDRLIEQGIEGIEAFYPTYDRADTQHYLDIAQKHRLLVSGGSDYRGYVGREPDAIGQFTIEDIYAENFYRPPRHM</sequence>
<dbReference type="HOGENOM" id="CLU_067347_1_0_9"/>
<dbReference type="GO" id="GO:0035312">
    <property type="term" value="F:5'-3' DNA exonuclease activity"/>
    <property type="evidence" value="ECO:0007669"/>
    <property type="project" value="TreeGrafter"/>
</dbReference>